<sequence length="71" mass="7711">MGQQTRLNCVIVMVSDETPDDIQLLDPQLARVLGDPPRERAVAILRVSRADLPAAMPAATHLLDQPAGLLR</sequence>
<gene>
    <name evidence="1" type="ORF">WKW82_37875</name>
</gene>
<proteinExistence type="predicted"/>
<reference evidence="1 2" key="1">
    <citation type="submission" date="2024-03" db="EMBL/GenBank/DDBJ databases">
        <title>Novel species of the genus Variovorax.</title>
        <authorList>
            <person name="Liu Q."/>
            <person name="Xin Y.-H."/>
        </authorList>
    </citation>
    <scope>NUCLEOTIDE SEQUENCE [LARGE SCALE GENOMIC DNA]</scope>
    <source>
        <strain evidence="1 2">KACC 18900</strain>
    </source>
</reference>
<comment type="caution">
    <text evidence="1">The sequence shown here is derived from an EMBL/GenBank/DDBJ whole genome shotgun (WGS) entry which is preliminary data.</text>
</comment>
<evidence type="ECO:0000313" key="1">
    <source>
        <dbReference type="EMBL" id="MEJ8852441.1"/>
    </source>
</evidence>
<evidence type="ECO:0000313" key="2">
    <source>
        <dbReference type="Proteomes" id="UP001385892"/>
    </source>
</evidence>
<accession>A0ABU8WY42</accession>
<name>A0ABU8WY42_9BURK</name>
<organism evidence="1 2">
    <name type="scientific">Variovorax rhizosphaerae</name>
    <dbReference type="NCBI Taxonomy" id="1836200"/>
    <lineage>
        <taxon>Bacteria</taxon>
        <taxon>Pseudomonadati</taxon>
        <taxon>Pseudomonadota</taxon>
        <taxon>Betaproteobacteria</taxon>
        <taxon>Burkholderiales</taxon>
        <taxon>Comamonadaceae</taxon>
        <taxon>Variovorax</taxon>
    </lineage>
</organism>
<dbReference type="RefSeq" id="WP_340348388.1">
    <property type="nucleotide sequence ID" value="NZ_JBBKZT010000041.1"/>
</dbReference>
<protein>
    <submittedName>
        <fullName evidence="1">Uncharacterized protein</fullName>
    </submittedName>
</protein>
<dbReference type="Proteomes" id="UP001385892">
    <property type="component" value="Unassembled WGS sequence"/>
</dbReference>
<keyword evidence="2" id="KW-1185">Reference proteome</keyword>
<dbReference type="EMBL" id="JBBKZT010000041">
    <property type="protein sequence ID" value="MEJ8852441.1"/>
    <property type="molecule type" value="Genomic_DNA"/>
</dbReference>